<keyword evidence="3" id="KW-0732">Signal</keyword>
<dbReference type="AlphaFoldDB" id="A0A5C7AGT5"/>
<dbReference type="Proteomes" id="UP000321734">
    <property type="component" value="Unassembled WGS sequence"/>
</dbReference>
<keyword evidence="2" id="KW-0472">Membrane</keyword>
<feature type="transmembrane region" description="Helical" evidence="2">
    <location>
        <begin position="135"/>
        <end position="153"/>
    </location>
</feature>
<evidence type="ECO:0000256" key="2">
    <source>
        <dbReference type="SAM" id="Phobius"/>
    </source>
</evidence>
<keyword evidence="4" id="KW-0489">Methyltransferase</keyword>
<sequence length="205" mass="23692">MHSLKTLTFTLLASLFFVVGNAQEPTTKEEDKLSLTEGSIDNQFEYVIQKSNNWQDYKNVKKTWLYQLKAHTLDSLKAFQNNLTKTQNTVDSLAQEITSLKSNLSETKTTLAETNEEKDNMALFGLQMSKGNYNVLMWSIIGGLLALLLLFIYKYKNSNSVTKLAQKSLVETEEEFEEHRRTALEREQKVRRQLQDEINKQKSIK</sequence>
<comment type="caution">
    <text evidence="4">The sequence shown here is derived from an EMBL/GenBank/DDBJ whole genome shotgun (WGS) entry which is preliminary data.</text>
</comment>
<keyword evidence="4" id="KW-0808">Transferase</keyword>
<gene>
    <name evidence="4" type="ORF">ES711_09335</name>
</gene>
<feature type="signal peptide" evidence="3">
    <location>
        <begin position="1"/>
        <end position="22"/>
    </location>
</feature>
<dbReference type="RefSeq" id="WP_146892920.1">
    <property type="nucleotide sequence ID" value="NZ_VORX01000004.1"/>
</dbReference>
<dbReference type="OrthoDB" id="981213at2"/>
<evidence type="ECO:0000256" key="1">
    <source>
        <dbReference type="SAM" id="Coils"/>
    </source>
</evidence>
<organism evidence="4 5">
    <name type="scientific">Gelidibacter salicanalis</name>
    <dbReference type="NCBI Taxonomy" id="291193"/>
    <lineage>
        <taxon>Bacteria</taxon>
        <taxon>Pseudomonadati</taxon>
        <taxon>Bacteroidota</taxon>
        <taxon>Flavobacteriia</taxon>
        <taxon>Flavobacteriales</taxon>
        <taxon>Flavobacteriaceae</taxon>
        <taxon>Gelidibacter</taxon>
    </lineage>
</organism>
<keyword evidence="5" id="KW-1185">Reference proteome</keyword>
<keyword evidence="2" id="KW-0812">Transmembrane</keyword>
<dbReference type="EMBL" id="VORX01000004">
    <property type="protein sequence ID" value="TXE07641.1"/>
    <property type="molecule type" value="Genomic_DNA"/>
</dbReference>
<feature type="coiled-coil region" evidence="1">
    <location>
        <begin position="169"/>
        <end position="204"/>
    </location>
</feature>
<evidence type="ECO:0000313" key="5">
    <source>
        <dbReference type="Proteomes" id="UP000321734"/>
    </source>
</evidence>
<feature type="coiled-coil region" evidence="1">
    <location>
        <begin position="76"/>
        <end position="117"/>
    </location>
</feature>
<dbReference type="GO" id="GO:0008168">
    <property type="term" value="F:methyltransferase activity"/>
    <property type="evidence" value="ECO:0007669"/>
    <property type="project" value="UniProtKB-KW"/>
</dbReference>
<name>A0A5C7AGT5_9FLAO</name>
<proteinExistence type="predicted"/>
<keyword evidence="1" id="KW-0175">Coiled coil</keyword>
<protein>
    <submittedName>
        <fullName evidence="4">tRNA (Guanine-N1)-methyltransferase</fullName>
    </submittedName>
</protein>
<evidence type="ECO:0000313" key="4">
    <source>
        <dbReference type="EMBL" id="TXE07641.1"/>
    </source>
</evidence>
<evidence type="ECO:0000256" key="3">
    <source>
        <dbReference type="SAM" id="SignalP"/>
    </source>
</evidence>
<accession>A0A5C7AGT5</accession>
<reference evidence="4 5" key="1">
    <citation type="submission" date="2019-08" db="EMBL/GenBank/DDBJ databases">
        <title>Genome sequence of Gelidibacter salicanalis IC162T.</title>
        <authorList>
            <person name="Bowman J.P."/>
        </authorList>
    </citation>
    <scope>NUCLEOTIDE SEQUENCE [LARGE SCALE GENOMIC DNA]</scope>
    <source>
        <strain evidence="4 5">IC162</strain>
    </source>
</reference>
<dbReference type="GO" id="GO:0032259">
    <property type="term" value="P:methylation"/>
    <property type="evidence" value="ECO:0007669"/>
    <property type="project" value="UniProtKB-KW"/>
</dbReference>
<keyword evidence="2" id="KW-1133">Transmembrane helix</keyword>
<feature type="chain" id="PRO_5022955312" evidence="3">
    <location>
        <begin position="23"/>
        <end position="205"/>
    </location>
</feature>